<dbReference type="InterPro" id="IPR036915">
    <property type="entry name" value="Cyclin-like_sf"/>
</dbReference>
<dbReference type="GO" id="GO:0000307">
    <property type="term" value="C:cyclin-dependent protein kinase holoenzyme complex"/>
    <property type="evidence" value="ECO:0007669"/>
    <property type="project" value="TreeGrafter"/>
</dbReference>
<feature type="compositionally biased region" description="Low complexity" evidence="1">
    <location>
        <begin position="43"/>
        <end position="62"/>
    </location>
</feature>
<dbReference type="GO" id="GO:0016538">
    <property type="term" value="F:cyclin-dependent protein serine/threonine kinase regulator activity"/>
    <property type="evidence" value="ECO:0007669"/>
    <property type="project" value="TreeGrafter"/>
</dbReference>
<keyword evidence="3" id="KW-1185">Reference proteome</keyword>
<feature type="region of interest" description="Disordered" evidence="1">
    <location>
        <begin position="222"/>
        <end position="283"/>
    </location>
</feature>
<dbReference type="SUPFAM" id="SSF47954">
    <property type="entry name" value="Cyclin-like"/>
    <property type="match status" value="1"/>
</dbReference>
<dbReference type="Proteomes" id="UP000646827">
    <property type="component" value="Unassembled WGS sequence"/>
</dbReference>
<evidence type="ECO:0008006" key="4">
    <source>
        <dbReference type="Google" id="ProtNLM"/>
    </source>
</evidence>
<dbReference type="CDD" id="cd20558">
    <property type="entry name" value="CYCLIN_ScPCL7-like"/>
    <property type="match status" value="1"/>
</dbReference>
<feature type="region of interest" description="Disordered" evidence="1">
    <location>
        <begin position="41"/>
        <end position="62"/>
    </location>
</feature>
<dbReference type="Gene3D" id="1.10.472.10">
    <property type="entry name" value="Cyclin-like"/>
    <property type="match status" value="1"/>
</dbReference>
<accession>A0A8H7S6Z9</accession>
<evidence type="ECO:0000313" key="2">
    <source>
        <dbReference type="EMBL" id="KAG2223924.1"/>
    </source>
</evidence>
<dbReference type="OrthoDB" id="1060854at2759"/>
<protein>
    <recommendedName>
        <fullName evidence="4">Cyclin</fullName>
    </recommendedName>
</protein>
<dbReference type="InterPro" id="IPR013922">
    <property type="entry name" value="Cyclin_PHO80-like"/>
</dbReference>
<evidence type="ECO:0000313" key="3">
    <source>
        <dbReference type="Proteomes" id="UP000646827"/>
    </source>
</evidence>
<sequence length="379" mass="42889">MTHNNVLNLPHFDLANHPPSDTINMITGLLERITKTNDKLQANSNNTISNTNNDNNNTSTTDKQYTAFHSRSVPTIGIHAYLSRILKYCPCTNECFLSLLVYFDRMSRNSSCLRIDSFNIHRLVISGIMVASKFFSDIFFTNTRYAKVGGLPVAELNALELEFLHLNDYNLNVSIEELQQYGDQLLLHWVREEERRIQWRRKEAIGRRLSISSDSSSTSDIARIQSSASSSSSTTTTNTPVPSHGAPRSASTIVADESNISRQYHDRRQSSSSHLKEKDTGSDPLFCRQSWTSKITHENRATRSSSVTSYKTIATAGRYNASTTTPSTEYHQFAPSQSLDGIPTVKQMSHHNHHQRHSWHIDHHHPRLPTPPYSTVIHP</sequence>
<feature type="compositionally biased region" description="Low complexity" evidence="1">
    <location>
        <begin position="222"/>
        <end position="239"/>
    </location>
</feature>
<dbReference type="AlphaFoldDB" id="A0A8H7S6Z9"/>
<dbReference type="Pfam" id="PF08613">
    <property type="entry name" value="Cyclin"/>
    <property type="match status" value="1"/>
</dbReference>
<dbReference type="GO" id="GO:0005634">
    <property type="term" value="C:nucleus"/>
    <property type="evidence" value="ECO:0007669"/>
    <property type="project" value="TreeGrafter"/>
</dbReference>
<feature type="compositionally biased region" description="Basic residues" evidence="1">
    <location>
        <begin position="351"/>
        <end position="367"/>
    </location>
</feature>
<proteinExistence type="predicted"/>
<dbReference type="PANTHER" id="PTHR15615">
    <property type="match status" value="1"/>
</dbReference>
<feature type="region of interest" description="Disordered" evidence="1">
    <location>
        <begin position="351"/>
        <end position="379"/>
    </location>
</feature>
<evidence type="ECO:0000256" key="1">
    <source>
        <dbReference type="SAM" id="MobiDB-lite"/>
    </source>
</evidence>
<organism evidence="2 3">
    <name type="scientific">Circinella minor</name>
    <dbReference type="NCBI Taxonomy" id="1195481"/>
    <lineage>
        <taxon>Eukaryota</taxon>
        <taxon>Fungi</taxon>
        <taxon>Fungi incertae sedis</taxon>
        <taxon>Mucoromycota</taxon>
        <taxon>Mucoromycotina</taxon>
        <taxon>Mucoromycetes</taxon>
        <taxon>Mucorales</taxon>
        <taxon>Lichtheimiaceae</taxon>
        <taxon>Circinella</taxon>
    </lineage>
</organism>
<comment type="caution">
    <text evidence="2">The sequence shown here is derived from an EMBL/GenBank/DDBJ whole genome shotgun (WGS) entry which is preliminary data.</text>
</comment>
<dbReference type="PANTHER" id="PTHR15615:SF94">
    <property type="entry name" value="PHO85 CYCLIN-6-RELATED"/>
    <property type="match status" value="1"/>
</dbReference>
<reference evidence="2 3" key="1">
    <citation type="submission" date="2020-12" db="EMBL/GenBank/DDBJ databases">
        <title>Metabolic potential, ecology and presence of endohyphal bacteria is reflected in genomic diversity of Mucoromycotina.</title>
        <authorList>
            <person name="Muszewska A."/>
            <person name="Okrasinska A."/>
            <person name="Steczkiewicz K."/>
            <person name="Drgas O."/>
            <person name="Orlowska M."/>
            <person name="Perlinska-Lenart U."/>
            <person name="Aleksandrzak-Piekarczyk T."/>
            <person name="Szatraj K."/>
            <person name="Zielenkiewicz U."/>
            <person name="Pilsyk S."/>
            <person name="Malc E."/>
            <person name="Mieczkowski P."/>
            <person name="Kruszewska J.S."/>
            <person name="Biernat P."/>
            <person name="Pawlowska J."/>
        </authorList>
    </citation>
    <scope>NUCLEOTIDE SEQUENCE [LARGE SCALE GENOMIC DNA]</scope>
    <source>
        <strain evidence="2 3">CBS 142.35</strain>
    </source>
</reference>
<feature type="compositionally biased region" description="Basic and acidic residues" evidence="1">
    <location>
        <begin position="263"/>
        <end position="281"/>
    </location>
</feature>
<dbReference type="GO" id="GO:0019901">
    <property type="term" value="F:protein kinase binding"/>
    <property type="evidence" value="ECO:0007669"/>
    <property type="project" value="InterPro"/>
</dbReference>
<gene>
    <name evidence="2" type="ORF">INT45_009376</name>
</gene>
<dbReference type="EMBL" id="JAEPRB010000052">
    <property type="protein sequence ID" value="KAG2223924.1"/>
    <property type="molecule type" value="Genomic_DNA"/>
</dbReference>
<name>A0A8H7S6Z9_9FUNG</name>